<name>R7UTK5_CAPTE</name>
<evidence type="ECO:0000313" key="7">
    <source>
        <dbReference type="EnsemblMetazoa" id="CapteP98025"/>
    </source>
</evidence>
<organism evidence="6">
    <name type="scientific">Capitella teleta</name>
    <name type="common">Polychaete worm</name>
    <dbReference type="NCBI Taxonomy" id="283909"/>
    <lineage>
        <taxon>Eukaryota</taxon>
        <taxon>Metazoa</taxon>
        <taxon>Spiralia</taxon>
        <taxon>Lophotrochozoa</taxon>
        <taxon>Annelida</taxon>
        <taxon>Polychaeta</taxon>
        <taxon>Sedentaria</taxon>
        <taxon>Scolecida</taxon>
        <taxon>Capitellidae</taxon>
        <taxon>Capitella</taxon>
    </lineage>
</organism>
<evidence type="ECO:0000256" key="3">
    <source>
        <dbReference type="ARBA" id="ARBA00022679"/>
    </source>
</evidence>
<dbReference type="InterPro" id="IPR035595">
    <property type="entry name" value="UDP_glycos_trans_CS"/>
</dbReference>
<dbReference type="EMBL" id="KB300094">
    <property type="protein sequence ID" value="ELU07252.1"/>
    <property type="molecule type" value="Genomic_DNA"/>
</dbReference>
<dbReference type="EMBL" id="AMQN01001159">
    <property type="status" value="NOT_ANNOTATED_CDS"/>
    <property type="molecule type" value="Genomic_DNA"/>
</dbReference>
<dbReference type="SUPFAM" id="SSF53756">
    <property type="entry name" value="UDP-Glycosyltransferase/glycogen phosphorylase"/>
    <property type="match status" value="1"/>
</dbReference>
<reference evidence="8" key="1">
    <citation type="submission" date="2012-12" db="EMBL/GenBank/DDBJ databases">
        <authorList>
            <person name="Hellsten U."/>
            <person name="Grimwood J."/>
            <person name="Chapman J.A."/>
            <person name="Shapiro H."/>
            <person name="Aerts A."/>
            <person name="Otillar R.P."/>
            <person name="Terry A.Y."/>
            <person name="Boore J.L."/>
            <person name="Simakov O."/>
            <person name="Marletaz F."/>
            <person name="Cho S.-J."/>
            <person name="Edsinger-Gonzales E."/>
            <person name="Havlak P."/>
            <person name="Kuo D.-H."/>
            <person name="Larsson T."/>
            <person name="Lv J."/>
            <person name="Arendt D."/>
            <person name="Savage R."/>
            <person name="Osoegawa K."/>
            <person name="de Jong P."/>
            <person name="Lindberg D.R."/>
            <person name="Seaver E.C."/>
            <person name="Weisblat D.A."/>
            <person name="Putnam N.H."/>
            <person name="Grigoriev I.V."/>
            <person name="Rokhsar D.S."/>
        </authorList>
    </citation>
    <scope>NUCLEOTIDE SEQUENCE</scope>
    <source>
        <strain evidence="8">I ESC-2004</strain>
    </source>
</reference>
<dbReference type="HOGENOM" id="CLU_012949_2_0_1"/>
<dbReference type="InterPro" id="IPR002213">
    <property type="entry name" value="UDP_glucos_trans"/>
</dbReference>
<proteinExistence type="inferred from homology"/>
<keyword evidence="5" id="KW-0472">Membrane</keyword>
<protein>
    <recommendedName>
        <fullName evidence="5">UDP-glucuronosyltransferase</fullName>
        <ecNumber evidence="5">2.4.1.17</ecNumber>
    </recommendedName>
</protein>
<dbReference type="OMA" id="GYRILFM"/>
<evidence type="ECO:0000313" key="8">
    <source>
        <dbReference type="Proteomes" id="UP000014760"/>
    </source>
</evidence>
<evidence type="ECO:0000256" key="2">
    <source>
        <dbReference type="ARBA" id="ARBA00022676"/>
    </source>
</evidence>
<dbReference type="FunFam" id="3.40.50.2000:FF:000021">
    <property type="entry name" value="UDP-glucuronosyltransferase"/>
    <property type="match status" value="1"/>
</dbReference>
<keyword evidence="5" id="KW-0812">Transmembrane</keyword>
<dbReference type="EC" id="2.4.1.17" evidence="5"/>
<comment type="catalytic activity">
    <reaction evidence="5">
        <text>glucuronate acceptor + UDP-alpha-D-glucuronate = acceptor beta-D-glucuronoside + UDP + H(+)</text>
        <dbReference type="Rhea" id="RHEA:21032"/>
        <dbReference type="ChEBI" id="CHEBI:15378"/>
        <dbReference type="ChEBI" id="CHEBI:58052"/>
        <dbReference type="ChEBI" id="CHEBI:58223"/>
        <dbReference type="ChEBI" id="CHEBI:132367"/>
        <dbReference type="ChEBI" id="CHEBI:132368"/>
        <dbReference type="EC" id="2.4.1.17"/>
    </reaction>
</comment>
<dbReference type="GO" id="GO:0016020">
    <property type="term" value="C:membrane"/>
    <property type="evidence" value="ECO:0007669"/>
    <property type="project" value="UniProtKB-SubCell"/>
</dbReference>
<dbReference type="Proteomes" id="UP000014760">
    <property type="component" value="Unassembled WGS sequence"/>
</dbReference>
<dbReference type="PANTHER" id="PTHR48043">
    <property type="entry name" value="EG:EG0003.4 PROTEIN-RELATED"/>
    <property type="match status" value="1"/>
</dbReference>
<keyword evidence="5" id="KW-1133">Transmembrane helix</keyword>
<comment type="subcellular location">
    <subcellularLocation>
        <location evidence="5">Membrane</location>
        <topology evidence="5">Single-pass membrane protein</topology>
    </subcellularLocation>
</comment>
<keyword evidence="8" id="KW-1185">Reference proteome</keyword>
<dbReference type="OrthoDB" id="5835829at2759"/>
<dbReference type="FunCoup" id="R7UTK5">
    <property type="interactions" value="336"/>
</dbReference>
<reference evidence="6 8" key="2">
    <citation type="journal article" date="2013" name="Nature">
        <title>Insights into bilaterian evolution from three spiralian genomes.</title>
        <authorList>
            <person name="Simakov O."/>
            <person name="Marletaz F."/>
            <person name="Cho S.J."/>
            <person name="Edsinger-Gonzales E."/>
            <person name="Havlak P."/>
            <person name="Hellsten U."/>
            <person name="Kuo D.H."/>
            <person name="Larsson T."/>
            <person name="Lv J."/>
            <person name="Arendt D."/>
            <person name="Savage R."/>
            <person name="Osoegawa K."/>
            <person name="de Jong P."/>
            <person name="Grimwood J."/>
            <person name="Chapman J.A."/>
            <person name="Shapiro H."/>
            <person name="Aerts A."/>
            <person name="Otillar R.P."/>
            <person name="Terry A.Y."/>
            <person name="Boore J.L."/>
            <person name="Grigoriev I.V."/>
            <person name="Lindberg D.R."/>
            <person name="Seaver E.C."/>
            <person name="Weisblat D.A."/>
            <person name="Putnam N.H."/>
            <person name="Rokhsar D.S."/>
        </authorList>
    </citation>
    <scope>NUCLEOTIDE SEQUENCE</scope>
    <source>
        <strain evidence="6 8">I ESC-2004</strain>
    </source>
</reference>
<feature type="transmembrane region" description="Helical" evidence="5">
    <location>
        <begin position="369"/>
        <end position="393"/>
    </location>
</feature>
<dbReference type="CDD" id="cd03784">
    <property type="entry name" value="GT1_Gtf-like"/>
    <property type="match status" value="1"/>
</dbReference>
<keyword evidence="3 4" id="KW-0808">Transferase</keyword>
<gene>
    <name evidence="6" type="ORF">CAPTEDRAFT_98025</name>
</gene>
<dbReference type="GO" id="GO:0015020">
    <property type="term" value="F:glucuronosyltransferase activity"/>
    <property type="evidence" value="ECO:0007669"/>
    <property type="project" value="UniProtKB-EC"/>
</dbReference>
<keyword evidence="2 4" id="KW-0328">Glycosyltransferase</keyword>
<dbReference type="PROSITE" id="PS00375">
    <property type="entry name" value="UDPGT"/>
    <property type="match status" value="1"/>
</dbReference>
<reference evidence="7" key="3">
    <citation type="submission" date="2015-06" db="UniProtKB">
        <authorList>
            <consortium name="EnsemblMetazoa"/>
        </authorList>
    </citation>
    <scope>IDENTIFICATION</scope>
</reference>
<dbReference type="Pfam" id="PF00201">
    <property type="entry name" value="UDPGT"/>
    <property type="match status" value="1"/>
</dbReference>
<comment type="similarity">
    <text evidence="1 4">Belongs to the UDP-glycosyltransferase family.</text>
</comment>
<dbReference type="PANTHER" id="PTHR48043:SF145">
    <property type="entry name" value="FI06409P-RELATED"/>
    <property type="match status" value="1"/>
</dbReference>
<accession>R7UTK5</accession>
<dbReference type="EnsemblMetazoa" id="CapteT98025">
    <property type="protein sequence ID" value="CapteP98025"/>
    <property type="gene ID" value="CapteG98025"/>
</dbReference>
<dbReference type="STRING" id="283909.R7UTK5"/>
<evidence type="ECO:0000313" key="6">
    <source>
        <dbReference type="EMBL" id="ELU07252.1"/>
    </source>
</evidence>
<evidence type="ECO:0000256" key="4">
    <source>
        <dbReference type="RuleBase" id="RU003718"/>
    </source>
</evidence>
<evidence type="ECO:0000256" key="5">
    <source>
        <dbReference type="RuleBase" id="RU362059"/>
    </source>
</evidence>
<sequence>MSDINDKVKASATTLLIENEASLAELDEADIDIAVVDGTFMTDFKYLVPHRLGVPFVSVSDFFDPWHTGVPWLPSFTPYWLLPYSHEMNFLERMKNTALYFYVRLVGISPKVSPEIVAKYSEFGSFSSPGEISAKSKLWILTSDPVLDYPKPMMPNMIEAGGISTKPAKPLDPMWTEMFQRSAGDIVLVSFGSVVSSFPEETATKLLTAFGQLKQTVIFRFKNKDELTIPANVVISDWLPQNDLLANPNIKVFVTHCGNSGQFEAVYHGVPMIAMPIFGDQFYNAQRVHYRGYGIFVDTFNFQPDDLVSAINRVSHDPSYKQKIVKASEIFRDRPETPVQRAVSGIEHILKHGGDHLQSHSSKMPLHQFLLLDVLAAALLCFVVGALVSCRIIKCAFGVFFSRLDHNKSKTQ</sequence>
<dbReference type="Gene3D" id="3.40.50.2000">
    <property type="entry name" value="Glycogen Phosphorylase B"/>
    <property type="match status" value="1"/>
</dbReference>
<dbReference type="AlphaFoldDB" id="R7UTK5"/>
<evidence type="ECO:0000256" key="1">
    <source>
        <dbReference type="ARBA" id="ARBA00009995"/>
    </source>
</evidence>
<dbReference type="InterPro" id="IPR050271">
    <property type="entry name" value="UDP-glycosyltransferase"/>
</dbReference>